<keyword evidence="4 6" id="KW-1133">Transmembrane helix</keyword>
<dbReference type="OrthoDB" id="5416392at2"/>
<evidence type="ECO:0000313" key="9">
    <source>
        <dbReference type="Proteomes" id="UP000186469"/>
    </source>
</evidence>
<dbReference type="SUPFAM" id="SSF103481">
    <property type="entry name" value="Multidrug resistance efflux transporter EmrE"/>
    <property type="match status" value="2"/>
</dbReference>
<dbReference type="Proteomes" id="UP000186469">
    <property type="component" value="Unassembled WGS sequence"/>
</dbReference>
<feature type="transmembrane region" description="Helical" evidence="6">
    <location>
        <begin position="37"/>
        <end position="59"/>
    </location>
</feature>
<dbReference type="STRING" id="1121455.SAMN02745728_00708"/>
<evidence type="ECO:0000256" key="5">
    <source>
        <dbReference type="ARBA" id="ARBA00023136"/>
    </source>
</evidence>
<feature type="transmembrane region" description="Helical" evidence="6">
    <location>
        <begin position="279"/>
        <end position="297"/>
    </location>
</feature>
<evidence type="ECO:0000313" key="8">
    <source>
        <dbReference type="EMBL" id="SHN55703.1"/>
    </source>
</evidence>
<keyword evidence="2" id="KW-1003">Cell membrane</keyword>
<evidence type="ECO:0000256" key="6">
    <source>
        <dbReference type="SAM" id="Phobius"/>
    </source>
</evidence>
<dbReference type="InterPro" id="IPR000620">
    <property type="entry name" value="EamA_dom"/>
</dbReference>
<evidence type="ECO:0000256" key="2">
    <source>
        <dbReference type="ARBA" id="ARBA00022475"/>
    </source>
</evidence>
<evidence type="ECO:0000256" key="1">
    <source>
        <dbReference type="ARBA" id="ARBA00004651"/>
    </source>
</evidence>
<dbReference type="AlphaFoldDB" id="A0A1M7SB59"/>
<gene>
    <name evidence="8" type="ORF">SAMN02745728_00708</name>
</gene>
<dbReference type="GO" id="GO:0005886">
    <property type="term" value="C:plasma membrane"/>
    <property type="evidence" value="ECO:0007669"/>
    <property type="project" value="UniProtKB-SubCell"/>
</dbReference>
<feature type="transmembrane region" description="Helical" evidence="6">
    <location>
        <begin position="221"/>
        <end position="242"/>
    </location>
</feature>
<feature type="domain" description="EamA" evidence="7">
    <location>
        <begin position="161"/>
        <end position="294"/>
    </location>
</feature>
<keyword evidence="5 6" id="KW-0472">Membrane</keyword>
<name>A0A1M7SB59_9BACT</name>
<keyword evidence="9" id="KW-1185">Reference proteome</keyword>
<reference evidence="8 9" key="1">
    <citation type="submission" date="2016-12" db="EMBL/GenBank/DDBJ databases">
        <authorList>
            <person name="Song W.-J."/>
            <person name="Kurnit D.M."/>
        </authorList>
    </citation>
    <scope>NUCLEOTIDE SEQUENCE [LARGE SCALE GENOMIC DNA]</scope>
    <source>
        <strain evidence="8 9">DSM 11393</strain>
    </source>
</reference>
<feature type="domain" description="EamA" evidence="7">
    <location>
        <begin position="15"/>
        <end position="145"/>
    </location>
</feature>
<sequence length="304" mass="33960">MTFQKFIGSSLAPQLALIGAMLLWGLSFIAMKLALSAYHPVFIIFLRMAIASLLFILFQKKWRPGLNYQSGDWKIFLLLVICEPIIYFLLESYALTLTSAAEAGMITATMPLLVAITANIFLKEKLAKRTWLGFLIAVFGVIWLSTSELGTENINAKEHFLGNLLEFLAMCTGAIYSVIVRYLSRNYTPIFITCMQAFAGSIFFFPSIFLFTKNLSFPPPLIPSLAVIFLGVFVSVAAYLFYNFGLSRLKAGLASVYINLIPVFTLIFSYFILNETLSITQFYASGLVFLGVVISQYNSKKQSS</sequence>
<dbReference type="EMBL" id="FRDI01000003">
    <property type="protein sequence ID" value="SHN55703.1"/>
    <property type="molecule type" value="Genomic_DNA"/>
</dbReference>
<accession>A0A1M7SB59</accession>
<evidence type="ECO:0000256" key="4">
    <source>
        <dbReference type="ARBA" id="ARBA00022989"/>
    </source>
</evidence>
<dbReference type="PANTHER" id="PTHR32322:SF18">
    <property type="entry name" value="S-ADENOSYLMETHIONINE_S-ADENOSYLHOMOCYSTEINE TRANSPORTER"/>
    <property type="match status" value="1"/>
</dbReference>
<protein>
    <submittedName>
        <fullName evidence="8">Threonine/homoserine efflux transporter RhtA</fullName>
    </submittedName>
</protein>
<evidence type="ECO:0000259" key="7">
    <source>
        <dbReference type="Pfam" id="PF00892"/>
    </source>
</evidence>
<dbReference type="InterPro" id="IPR037185">
    <property type="entry name" value="EmrE-like"/>
</dbReference>
<dbReference type="InterPro" id="IPR050638">
    <property type="entry name" value="AA-Vitamin_Transporters"/>
</dbReference>
<dbReference type="PANTHER" id="PTHR32322">
    <property type="entry name" value="INNER MEMBRANE TRANSPORTER"/>
    <property type="match status" value="1"/>
</dbReference>
<feature type="transmembrane region" description="Helical" evidence="6">
    <location>
        <begin position="102"/>
        <end position="122"/>
    </location>
</feature>
<organism evidence="8 9">
    <name type="scientific">Desulfovibrio litoralis DSM 11393</name>
    <dbReference type="NCBI Taxonomy" id="1121455"/>
    <lineage>
        <taxon>Bacteria</taxon>
        <taxon>Pseudomonadati</taxon>
        <taxon>Thermodesulfobacteriota</taxon>
        <taxon>Desulfovibrionia</taxon>
        <taxon>Desulfovibrionales</taxon>
        <taxon>Desulfovibrionaceae</taxon>
        <taxon>Desulfovibrio</taxon>
    </lineage>
</organism>
<feature type="transmembrane region" description="Helical" evidence="6">
    <location>
        <begin position="254"/>
        <end position="273"/>
    </location>
</feature>
<proteinExistence type="predicted"/>
<feature type="transmembrane region" description="Helical" evidence="6">
    <location>
        <begin position="71"/>
        <end position="90"/>
    </location>
</feature>
<keyword evidence="3 6" id="KW-0812">Transmembrane</keyword>
<feature type="transmembrane region" description="Helical" evidence="6">
    <location>
        <begin position="165"/>
        <end position="183"/>
    </location>
</feature>
<feature type="transmembrane region" description="Helical" evidence="6">
    <location>
        <begin position="12"/>
        <end position="31"/>
    </location>
</feature>
<evidence type="ECO:0000256" key="3">
    <source>
        <dbReference type="ARBA" id="ARBA00022692"/>
    </source>
</evidence>
<feature type="transmembrane region" description="Helical" evidence="6">
    <location>
        <begin position="129"/>
        <end position="145"/>
    </location>
</feature>
<comment type="subcellular location">
    <subcellularLocation>
        <location evidence="1">Cell membrane</location>
        <topology evidence="1">Multi-pass membrane protein</topology>
    </subcellularLocation>
</comment>
<dbReference type="Pfam" id="PF00892">
    <property type="entry name" value="EamA"/>
    <property type="match status" value="2"/>
</dbReference>
<feature type="transmembrane region" description="Helical" evidence="6">
    <location>
        <begin position="190"/>
        <end position="209"/>
    </location>
</feature>
<dbReference type="RefSeq" id="WP_072696399.1">
    <property type="nucleotide sequence ID" value="NZ_FRDI01000003.1"/>
</dbReference>